<keyword evidence="1" id="KW-0812">Transmembrane</keyword>
<sequence length="131" mass="15662">MQNDRYEANSTLSTTCNMLFAWEKRMDERCRVLDQGNKVLSRQFELDRQQLVALQKQVDLSEKRVDRIDSRLEIRVDRLKDHLDQNEAQISQIDLNFKVLQGQIKFAYRSLCFLMVVTTVVWPILQHFMLR</sequence>
<accession>A0A6C2C4T3</accession>
<reference evidence="2 3" key="1">
    <citation type="submission" date="2019-01" db="EMBL/GenBank/DDBJ databases">
        <title>Weissella sp. nov., a novel lactic acid bacterium isolated from animal feces.</title>
        <authorList>
            <person name="Wang L.-T."/>
        </authorList>
    </citation>
    <scope>NUCLEOTIDE SEQUENCE [LARGE SCALE GENOMIC DNA]</scope>
    <source>
        <strain evidence="2 3">8H-2</strain>
    </source>
</reference>
<evidence type="ECO:0000313" key="2">
    <source>
        <dbReference type="EMBL" id="TYC48948.1"/>
    </source>
</evidence>
<evidence type="ECO:0000313" key="3">
    <source>
        <dbReference type="Proteomes" id="UP000371977"/>
    </source>
</evidence>
<keyword evidence="1" id="KW-0472">Membrane</keyword>
<protein>
    <recommendedName>
        <fullName evidence="4">DUF1640 domain-containing protein</fullName>
    </recommendedName>
</protein>
<comment type="caution">
    <text evidence="2">The sequence shown here is derived from an EMBL/GenBank/DDBJ whole genome shotgun (WGS) entry which is preliminary data.</text>
</comment>
<dbReference type="Proteomes" id="UP000371977">
    <property type="component" value="Unassembled WGS sequence"/>
</dbReference>
<keyword evidence="1" id="KW-1133">Transmembrane helix</keyword>
<keyword evidence="3" id="KW-1185">Reference proteome</keyword>
<dbReference type="EMBL" id="SDGZ01000015">
    <property type="protein sequence ID" value="TYC48948.1"/>
    <property type="molecule type" value="Genomic_DNA"/>
</dbReference>
<evidence type="ECO:0000256" key="1">
    <source>
        <dbReference type="SAM" id="Phobius"/>
    </source>
</evidence>
<organism evidence="2 3">
    <name type="scientific">Weissella muntiaci</name>
    <dbReference type="NCBI Taxonomy" id="2508881"/>
    <lineage>
        <taxon>Bacteria</taxon>
        <taxon>Bacillati</taxon>
        <taxon>Bacillota</taxon>
        <taxon>Bacilli</taxon>
        <taxon>Lactobacillales</taxon>
        <taxon>Lactobacillaceae</taxon>
        <taxon>Weissella</taxon>
    </lineage>
</organism>
<feature type="transmembrane region" description="Helical" evidence="1">
    <location>
        <begin position="106"/>
        <end position="125"/>
    </location>
</feature>
<proteinExistence type="predicted"/>
<dbReference type="AlphaFoldDB" id="A0A6C2C4T3"/>
<gene>
    <name evidence="2" type="ORF">ESZ50_06765</name>
</gene>
<name>A0A6C2C4T3_9LACO</name>
<evidence type="ECO:0008006" key="4">
    <source>
        <dbReference type="Google" id="ProtNLM"/>
    </source>
</evidence>
<dbReference type="RefSeq" id="WP_148622810.1">
    <property type="nucleotide sequence ID" value="NZ_SDGZ01000015.1"/>
</dbReference>